<feature type="domain" description="Primase-associated N-terminal" evidence="3">
    <location>
        <begin position="12"/>
        <end position="265"/>
    </location>
</feature>
<keyword evidence="5" id="KW-1185">Reference proteome</keyword>
<accession>A0A0F7PHG8</accession>
<protein>
    <submittedName>
        <fullName evidence="4">Uncharacterized protein</fullName>
    </submittedName>
</protein>
<organism evidence="4 5">
    <name type="scientific">Halanaeroarchaeum sulfurireducens</name>
    <dbReference type="NCBI Taxonomy" id="1604004"/>
    <lineage>
        <taxon>Archaea</taxon>
        <taxon>Methanobacteriati</taxon>
        <taxon>Methanobacteriota</taxon>
        <taxon>Stenosarchaea group</taxon>
        <taxon>Halobacteria</taxon>
        <taxon>Halobacteriales</taxon>
        <taxon>Halobacteriaceae</taxon>
        <taxon>Halanaeroarchaeum</taxon>
    </lineage>
</organism>
<evidence type="ECO:0000313" key="4">
    <source>
        <dbReference type="EMBL" id="AKH98678.1"/>
    </source>
</evidence>
<dbReference type="Proteomes" id="UP000069906">
    <property type="component" value="Plasmid pHSR2-01"/>
</dbReference>
<dbReference type="KEGG" id="hsu:HLASF_3052"/>
<dbReference type="Pfam" id="PF26416">
    <property type="entry name" value="DUF8111"/>
    <property type="match status" value="1"/>
</dbReference>
<evidence type="ECO:0000259" key="3">
    <source>
        <dbReference type="Pfam" id="PF26463"/>
    </source>
</evidence>
<sequence>MSPRTPTDDEDAAYRVAVLPLEYGDTRINQLFTRGYNRYVVDGEDQPEDLLNDSERFGMAAFKEQVRADAADEPFVDEPGTLAVLATLSAICVKEHPKFEHASPRNIQVLYDIRELYVNNLASLIRAHGDGSLQQDIAEVLYSKDPGEDGPHPGRVCTGIKEMAGFGDGLYLEIPMAAASRKCLVREEDESSTETGDGGEILTRVKDNHLYVPVGDFDSKYRDYAERAFKKLLRVQEDGLSDDQLTWLTTNESAITERIDRFLETGHHERIWRNWDRGERTIRVLRRALSGADDEVAQKGEFHTAKELYRAVDAYGAEDDWESSVTDWISSPSSLAKTLADHESHSAVTIDRDGRVNTYRIGRAGTGAEQIEVQEIEDLFELPCMANMEERLHEKKPVRKDLYNFARMVMWLPQYQDSSLDEVVADLKGVFSRWPWYDKQETEYQIRYEFSNTIDGDTPLPMNCDNDDMQRYCIGQDQCPYSIWGSLPFPDEMYEQVVEESAGPAEQF</sequence>
<dbReference type="GeneID" id="25160361"/>
<evidence type="ECO:0000259" key="1">
    <source>
        <dbReference type="Pfam" id="PF26416"/>
    </source>
</evidence>
<dbReference type="NCBIfam" id="NF038197">
    <property type="entry name" value="prim_adj_arch"/>
    <property type="match status" value="1"/>
</dbReference>
<evidence type="ECO:0000313" key="5">
    <source>
        <dbReference type="Proteomes" id="UP000069906"/>
    </source>
</evidence>
<dbReference type="HOGENOM" id="CLU_535997_0_0_2"/>
<dbReference type="OrthoDB" id="186022at2157"/>
<dbReference type="EMBL" id="CP008875">
    <property type="protein sequence ID" value="AKH98678.1"/>
    <property type="molecule type" value="Genomic_DNA"/>
</dbReference>
<proteinExistence type="predicted"/>
<name>A0A0F7PHG8_9EURY</name>
<dbReference type="PATRIC" id="fig|1604004.4.peg.2324"/>
<geneLocation type="plasmid" evidence="4 5">
    <name>pHSR2-01</name>
</geneLocation>
<gene>
    <name evidence="4" type="ORF">HLASF_3052</name>
</gene>
<dbReference type="InterPro" id="IPR058424">
    <property type="entry name" value="Primase-assoc_C"/>
</dbReference>
<dbReference type="Pfam" id="PF26463">
    <property type="entry name" value="DUF8140"/>
    <property type="match status" value="1"/>
</dbReference>
<dbReference type="RefSeq" id="WP_050049443.1">
    <property type="nucleotide sequence ID" value="NZ_CP008875.1"/>
</dbReference>
<feature type="domain" description="Primase-associated winged helix" evidence="2">
    <location>
        <begin position="278"/>
        <end position="361"/>
    </location>
</feature>
<dbReference type="AlphaFoldDB" id="A0A0F7PHG8"/>
<reference evidence="4 5" key="1">
    <citation type="submission" date="2014-06" db="EMBL/GenBank/DDBJ databases">
        <title>Secret life of haloarchaea: discovery of obligatory anaerobic haloarchaea growing by dissimilatory sulfur reduction.</title>
        <authorList>
            <person name="Sorokin D.Y."/>
            <person name="Kublanov I.V."/>
            <person name="Gavrilov S.N."/>
            <person name="Ferrer M."/>
            <person name="Golyshin P.N."/>
            <person name="Messina E."/>
            <person name="La Cono V."/>
            <person name="Yakimov M.M."/>
        </authorList>
    </citation>
    <scope>NUCLEOTIDE SEQUENCE [LARGE SCALE GENOMIC DNA]</scope>
    <source>
        <strain evidence="4 5">HSR2</strain>
        <plasmid evidence="4 5">pHSR2-01</plasmid>
    </source>
</reference>
<dbReference type="Pfam" id="PF26462">
    <property type="entry name" value="WH_Halo_primase"/>
    <property type="match status" value="1"/>
</dbReference>
<keyword evidence="4" id="KW-0614">Plasmid</keyword>
<dbReference type="InterPro" id="IPR058989">
    <property type="entry name" value="Primase-assoc"/>
</dbReference>
<feature type="domain" description="Primase-associated C-terminal" evidence="1">
    <location>
        <begin position="385"/>
        <end position="501"/>
    </location>
</feature>
<dbReference type="InterPro" id="IPR058453">
    <property type="entry name" value="Primase-assoc_N"/>
</dbReference>
<dbReference type="InterPro" id="IPR058990">
    <property type="entry name" value="WH_Primase-assoc"/>
</dbReference>
<evidence type="ECO:0000259" key="2">
    <source>
        <dbReference type="Pfam" id="PF26462"/>
    </source>
</evidence>